<protein>
    <submittedName>
        <fullName evidence="1">Uncharacterized protein</fullName>
    </submittedName>
</protein>
<evidence type="ECO:0000313" key="1">
    <source>
        <dbReference type="EMBL" id="DAF57387.1"/>
    </source>
</evidence>
<reference evidence="1" key="1">
    <citation type="journal article" date="2021" name="Proc. Natl. Acad. Sci. U.S.A.">
        <title>A Catalog of Tens of Thousands of Viruses from Human Metagenomes Reveals Hidden Associations with Chronic Diseases.</title>
        <authorList>
            <person name="Tisza M.J."/>
            <person name="Buck C.B."/>
        </authorList>
    </citation>
    <scope>NUCLEOTIDE SEQUENCE</scope>
    <source>
        <strain evidence="1">Ctefc32</strain>
    </source>
</reference>
<organism evidence="1">
    <name type="scientific">Podoviridae sp. ctefc32</name>
    <dbReference type="NCBI Taxonomy" id="2827742"/>
    <lineage>
        <taxon>Viruses</taxon>
        <taxon>Duplodnaviria</taxon>
        <taxon>Heunggongvirae</taxon>
        <taxon>Uroviricota</taxon>
        <taxon>Caudoviricetes</taxon>
    </lineage>
</organism>
<name>A0A8S5T2Z9_9CAUD</name>
<accession>A0A8S5T2Z9</accession>
<sequence>MKLTTINQIVEAILSQTQSDIKLPNEDVREATFKRIANEATIILKTALICEDKGIDEAMKYYNGTHTEDEYQDFRTSVVGYDISLCKDCWCMTHTINGRCGKCGARKEK</sequence>
<dbReference type="EMBL" id="BK032733">
    <property type="protein sequence ID" value="DAF57387.1"/>
    <property type="molecule type" value="Genomic_DNA"/>
</dbReference>
<proteinExistence type="predicted"/>